<comment type="caution">
    <text evidence="3">The sequence shown here is derived from an EMBL/GenBank/DDBJ whole genome shotgun (WGS) entry which is preliminary data.</text>
</comment>
<feature type="region of interest" description="Disordered" evidence="1">
    <location>
        <begin position="73"/>
        <end position="128"/>
    </location>
</feature>
<feature type="compositionally biased region" description="Low complexity" evidence="1">
    <location>
        <begin position="1087"/>
        <end position="1097"/>
    </location>
</feature>
<dbReference type="CDD" id="cd00177">
    <property type="entry name" value="START"/>
    <property type="match status" value="1"/>
</dbReference>
<dbReference type="Gene3D" id="3.30.530.20">
    <property type="match status" value="2"/>
</dbReference>
<reference evidence="3" key="1">
    <citation type="journal article" date="2022" name="IScience">
        <title>Evolution of zygomycete secretomes and the origins of terrestrial fungal ecologies.</title>
        <authorList>
            <person name="Chang Y."/>
            <person name="Wang Y."/>
            <person name="Mondo S."/>
            <person name="Ahrendt S."/>
            <person name="Andreopoulos W."/>
            <person name="Barry K."/>
            <person name="Beard J."/>
            <person name="Benny G.L."/>
            <person name="Blankenship S."/>
            <person name="Bonito G."/>
            <person name="Cuomo C."/>
            <person name="Desiro A."/>
            <person name="Gervers K.A."/>
            <person name="Hundley H."/>
            <person name="Kuo A."/>
            <person name="LaButti K."/>
            <person name="Lang B.F."/>
            <person name="Lipzen A."/>
            <person name="O'Donnell K."/>
            <person name="Pangilinan J."/>
            <person name="Reynolds N."/>
            <person name="Sandor L."/>
            <person name="Smith M.E."/>
            <person name="Tsang A."/>
            <person name="Grigoriev I.V."/>
            <person name="Stajich J.E."/>
            <person name="Spatafora J.W."/>
        </authorList>
    </citation>
    <scope>NUCLEOTIDE SEQUENCE</scope>
    <source>
        <strain evidence="3">RSA 2281</strain>
    </source>
</reference>
<evidence type="ECO:0000259" key="2">
    <source>
        <dbReference type="PROSITE" id="PS50848"/>
    </source>
</evidence>
<dbReference type="InterPro" id="IPR051213">
    <property type="entry name" value="START_lipid_transfer"/>
</dbReference>
<evidence type="ECO:0000256" key="1">
    <source>
        <dbReference type="SAM" id="MobiDB-lite"/>
    </source>
</evidence>
<protein>
    <recommendedName>
        <fullName evidence="2">START domain-containing protein</fullName>
    </recommendedName>
</protein>
<feature type="region of interest" description="Disordered" evidence="1">
    <location>
        <begin position="1060"/>
        <end position="1121"/>
    </location>
</feature>
<sequence length="1183" mass="130448">MRGVSNTATATSTFGGTTAAATISSHSSSLGRQQQQQKQPQPQQLDLAMVEWEDPLASHRSSQSVGNKFKALFSDDEDDDDHHSHPPLSWNHNKINNNTITSHHNYLPHGPSSGSGSNKTSNQQQPLHYNPIMPSLAAMTHTSSGFVDPLLTSTAYHIHQAESALSSLKQIIWEYDYHNHHQHNNNGTTTTTVTTTNGTGWKKTLKHKKSGVVVHMKNGGVHKADKTPTFKGEAVIHGFSPQSVFYVIGMRKLWDEQYEDGNLVENLNETTSLTYEVAKPNPTSSLCANSINRPRDMALVEKIECTQDGAIFFACTSVETPRVPRIQGRVRAQIKLQGWVLQPIHHHGSNTPATRVIYVIQENMKGWVPGFAKKSLARRPLVIALVNEYLQKKAERMRLQKMRSTTSNHAATVGATTASGSSSASSTPFASMSNASITTGSRFQSTRRPSLLANSTVSARSNHSARYPSSLVQQQQSKSTPSPSSSQRSSSATTNGTLKKRITFAEQDTTYSASPLFETTMDPSSTSSLSNMSGDSSINTSVVNNKKQQQPTIPLPISTSSMTLPMVVRPHPLYPVHRYLSEKVESMNLFKRLSASLDPWTLVEENPKDDEEGEENNDFRIYSYNCQQLTTSSSPRLPLIRADGFIIGKWSAEQLCSAVQCFGARKTWDDHFEEGHIIDRFSQKDYLVHWAMQNQQRVLESTIAITSIETDPVSGVITTVTTSVHDNNQHPTNNNQSSLVQQQHIRESSHGTAAAQTLQVDLYGWIFRPGDDGVHITWISNLATSSHCIPRLTSYMNHYGCPPYIRRVAGKVIFEDFNNELGTYRVVYIAKHEQQKKKNHRLWCTDIRIHASRYPAGIQVTLTPSHGTRADLSSSMASIRVYTTLQELDGEEVTIDIAPTTICEGEKEGDMKQTFTCNGQPMVPRLAIAAAAAAANTTAGDAAATATLANIQSPPIAAAAAATVSPPLSQQQQQQPTPTTALSDSPPSTSSIAVVDEQEQLDPPMVTPPQSAGIQTTKENDDTLYEDTLSPPIQQQKEQEASLQKENIPVEQNHIPKHIHKKESEQSFTSQSPHVEKHEQPSPPPSTLTIPLKSTPRPSTPPHHQHHHSHLHHNSIKHPLSSKSTRLLHVVPEGYKLIPQHQNNNIIIISDELTFNGQQLAVVFLAMVLSYYMGKLACASTYC</sequence>
<dbReference type="PANTHER" id="PTHR19308:SF14">
    <property type="entry name" value="START DOMAIN-CONTAINING PROTEIN"/>
    <property type="match status" value="1"/>
</dbReference>
<dbReference type="AlphaFoldDB" id="A0AAD5K1E1"/>
<feature type="compositionally biased region" description="Polar residues" evidence="1">
    <location>
        <begin position="434"/>
        <end position="464"/>
    </location>
</feature>
<dbReference type="InterPro" id="IPR002913">
    <property type="entry name" value="START_lipid-bd_dom"/>
</dbReference>
<feature type="domain" description="START" evidence="2">
    <location>
        <begin position="200"/>
        <end position="382"/>
    </location>
</feature>
<keyword evidence="4" id="KW-1185">Reference proteome</keyword>
<evidence type="ECO:0000313" key="4">
    <source>
        <dbReference type="Proteomes" id="UP001209540"/>
    </source>
</evidence>
<dbReference type="PROSITE" id="PS50848">
    <property type="entry name" value="START"/>
    <property type="match status" value="1"/>
</dbReference>
<feature type="compositionally biased region" description="Polar residues" evidence="1">
    <location>
        <begin position="90"/>
        <end position="104"/>
    </location>
</feature>
<feature type="compositionally biased region" description="Polar residues" evidence="1">
    <location>
        <begin position="981"/>
        <end position="990"/>
    </location>
</feature>
<feature type="region of interest" description="Disordered" evidence="1">
    <location>
        <begin position="962"/>
        <end position="990"/>
    </location>
</feature>
<dbReference type="SUPFAM" id="SSF55961">
    <property type="entry name" value="Bet v1-like"/>
    <property type="match status" value="2"/>
</dbReference>
<organism evidence="3 4">
    <name type="scientific">Phascolomyces articulosus</name>
    <dbReference type="NCBI Taxonomy" id="60185"/>
    <lineage>
        <taxon>Eukaryota</taxon>
        <taxon>Fungi</taxon>
        <taxon>Fungi incertae sedis</taxon>
        <taxon>Mucoromycota</taxon>
        <taxon>Mucoromycotina</taxon>
        <taxon>Mucoromycetes</taxon>
        <taxon>Mucorales</taxon>
        <taxon>Lichtheimiaceae</taxon>
        <taxon>Phascolomyces</taxon>
    </lineage>
</organism>
<accession>A0AAD5K1E1</accession>
<dbReference type="GO" id="GO:0005737">
    <property type="term" value="C:cytoplasm"/>
    <property type="evidence" value="ECO:0007669"/>
    <property type="project" value="UniProtKB-ARBA"/>
</dbReference>
<feature type="compositionally biased region" description="Low complexity" evidence="1">
    <location>
        <begin position="970"/>
        <end position="980"/>
    </location>
</feature>
<dbReference type="PANTHER" id="PTHR19308">
    <property type="entry name" value="PHOSPHATIDYLCHOLINE TRANSFER PROTEIN"/>
    <property type="match status" value="1"/>
</dbReference>
<feature type="compositionally biased region" description="Low complexity" evidence="1">
    <location>
        <begin position="410"/>
        <end position="433"/>
    </location>
</feature>
<feature type="compositionally biased region" description="Basic residues" evidence="1">
    <location>
        <begin position="1103"/>
        <end position="1116"/>
    </location>
</feature>
<dbReference type="Pfam" id="PF01852">
    <property type="entry name" value="START"/>
    <property type="match status" value="1"/>
</dbReference>
<feature type="region of interest" description="Disordered" evidence="1">
    <location>
        <begin position="400"/>
        <end position="500"/>
    </location>
</feature>
<dbReference type="InterPro" id="IPR023393">
    <property type="entry name" value="START-like_dom_sf"/>
</dbReference>
<name>A0AAD5K1E1_9FUNG</name>
<proteinExistence type="predicted"/>
<evidence type="ECO:0000313" key="3">
    <source>
        <dbReference type="EMBL" id="KAI9250501.1"/>
    </source>
</evidence>
<gene>
    <name evidence="3" type="ORF">BDA99DRAFT_564014</name>
</gene>
<feature type="compositionally biased region" description="Polar residues" evidence="1">
    <location>
        <begin position="112"/>
        <end position="127"/>
    </location>
</feature>
<feature type="region of interest" description="Disordered" evidence="1">
    <location>
        <begin position="18"/>
        <end position="44"/>
    </location>
</feature>
<dbReference type="GO" id="GO:0008289">
    <property type="term" value="F:lipid binding"/>
    <property type="evidence" value="ECO:0007669"/>
    <property type="project" value="InterPro"/>
</dbReference>
<dbReference type="EMBL" id="JAIXMP010000032">
    <property type="protein sequence ID" value="KAI9250501.1"/>
    <property type="molecule type" value="Genomic_DNA"/>
</dbReference>
<dbReference type="Proteomes" id="UP001209540">
    <property type="component" value="Unassembled WGS sequence"/>
</dbReference>
<feature type="compositionally biased region" description="Low complexity" evidence="1">
    <location>
        <begin position="473"/>
        <end position="491"/>
    </location>
</feature>
<reference evidence="3" key="2">
    <citation type="submission" date="2023-02" db="EMBL/GenBank/DDBJ databases">
        <authorList>
            <consortium name="DOE Joint Genome Institute"/>
            <person name="Mondo S.J."/>
            <person name="Chang Y."/>
            <person name="Wang Y."/>
            <person name="Ahrendt S."/>
            <person name="Andreopoulos W."/>
            <person name="Barry K."/>
            <person name="Beard J."/>
            <person name="Benny G.L."/>
            <person name="Blankenship S."/>
            <person name="Bonito G."/>
            <person name="Cuomo C."/>
            <person name="Desiro A."/>
            <person name="Gervers K.A."/>
            <person name="Hundley H."/>
            <person name="Kuo A."/>
            <person name="LaButti K."/>
            <person name="Lang B.F."/>
            <person name="Lipzen A."/>
            <person name="O'Donnell K."/>
            <person name="Pangilinan J."/>
            <person name="Reynolds N."/>
            <person name="Sandor L."/>
            <person name="Smith M.W."/>
            <person name="Tsang A."/>
            <person name="Grigoriev I.V."/>
            <person name="Stajich J.E."/>
            <person name="Spatafora J.W."/>
        </authorList>
    </citation>
    <scope>NUCLEOTIDE SEQUENCE</scope>
    <source>
        <strain evidence="3">RSA 2281</strain>
    </source>
</reference>